<evidence type="ECO:0008006" key="4">
    <source>
        <dbReference type="Google" id="ProtNLM"/>
    </source>
</evidence>
<dbReference type="AlphaFoldDB" id="A0A8S1LGA8"/>
<dbReference type="OrthoDB" id="532420at2759"/>
<comment type="similarity">
    <text evidence="1">Belongs to the UDPGP type 1 family.</text>
</comment>
<proteinExistence type="inferred from homology"/>
<dbReference type="PANTHER" id="PTHR11952:SF2">
    <property type="entry name" value="LD24639P"/>
    <property type="match status" value="1"/>
</dbReference>
<gene>
    <name evidence="2" type="ORF">PSON_ATCC_30995.1.T0180136</name>
</gene>
<comment type="caution">
    <text evidence="2">The sequence shown here is derived from an EMBL/GenBank/DDBJ whole genome shotgun (WGS) entry which is preliminary data.</text>
</comment>
<reference evidence="2" key="1">
    <citation type="submission" date="2021-01" db="EMBL/GenBank/DDBJ databases">
        <authorList>
            <consortium name="Genoscope - CEA"/>
            <person name="William W."/>
        </authorList>
    </citation>
    <scope>NUCLEOTIDE SEQUENCE</scope>
</reference>
<sequence length="449" mass="51656">MGECTSKVQVDNTSQGLDFNRYSTYQKLENIANNIAQTEQIDTTYSSLIQRIIAAKQDHILKLLSVMKPQEKKEFMAKMESIDFETVDSLFYHCCKQTHMDIFKGQVKFCSNLIEKDLDLIQQRKVGFVLLCGGNSSRLPNKILNDIGFPSRKCIFQIMMERLKKIILMAQDTMDFSGFPIGILVSDQNATAFQQYLKNKKDFGFPYIHIMQQKSLPIINKHGQVMFESNQPVLAPNGAGSIFLQLSTFQKKFPNMQYIHLLGFDNLAGLPLDPIILNLINQSQTDVICKVIETNSTQDDRIFYQNGYFKTMETQDSSMTENPENLANMCLNDMYISVAFLNNLKSNHEKSMKFSSRYHVIRRGPTIQFEKHIQDIIEIANSTILYQIEDYAILVNDPKKAVIQLSNVHKKYLKLEGTQDEELVEITPYMSYCGEDLRKQENITFPLII</sequence>
<accession>A0A8S1LGA8</accession>
<dbReference type="GO" id="GO:0006048">
    <property type="term" value="P:UDP-N-acetylglucosamine biosynthetic process"/>
    <property type="evidence" value="ECO:0007669"/>
    <property type="project" value="TreeGrafter"/>
</dbReference>
<dbReference type="Proteomes" id="UP000692954">
    <property type="component" value="Unassembled WGS sequence"/>
</dbReference>
<dbReference type="GO" id="GO:0003977">
    <property type="term" value="F:UDP-N-acetylglucosamine diphosphorylase activity"/>
    <property type="evidence" value="ECO:0007669"/>
    <property type="project" value="TreeGrafter"/>
</dbReference>
<evidence type="ECO:0000313" key="2">
    <source>
        <dbReference type="EMBL" id="CAD8063726.1"/>
    </source>
</evidence>
<dbReference type="EMBL" id="CAJJDN010000018">
    <property type="protein sequence ID" value="CAD8063726.1"/>
    <property type="molecule type" value="Genomic_DNA"/>
</dbReference>
<keyword evidence="3" id="KW-1185">Reference proteome</keyword>
<evidence type="ECO:0000256" key="1">
    <source>
        <dbReference type="ARBA" id="ARBA00010401"/>
    </source>
</evidence>
<organism evidence="2 3">
    <name type="scientific">Paramecium sonneborni</name>
    <dbReference type="NCBI Taxonomy" id="65129"/>
    <lineage>
        <taxon>Eukaryota</taxon>
        <taxon>Sar</taxon>
        <taxon>Alveolata</taxon>
        <taxon>Ciliophora</taxon>
        <taxon>Intramacronucleata</taxon>
        <taxon>Oligohymenophorea</taxon>
        <taxon>Peniculida</taxon>
        <taxon>Parameciidae</taxon>
        <taxon>Paramecium</taxon>
    </lineage>
</organism>
<dbReference type="InterPro" id="IPR039741">
    <property type="entry name" value="UDP-sugar_pyrophosphorylase"/>
</dbReference>
<protein>
    <recommendedName>
        <fullName evidence="4">UDP-N-acetylglucosamine pyrophosphorylase</fullName>
    </recommendedName>
</protein>
<dbReference type="PANTHER" id="PTHR11952">
    <property type="entry name" value="UDP- GLUCOSE PYROPHOSPHORYLASE"/>
    <property type="match status" value="1"/>
</dbReference>
<name>A0A8S1LGA8_9CILI</name>
<evidence type="ECO:0000313" key="3">
    <source>
        <dbReference type="Proteomes" id="UP000692954"/>
    </source>
</evidence>